<dbReference type="AlphaFoldDB" id="A0ABD3IEM4"/>
<accession>A0ABD3IEM4</accession>
<feature type="compositionally biased region" description="Basic and acidic residues" evidence="1">
    <location>
        <begin position="83"/>
        <end position="93"/>
    </location>
</feature>
<evidence type="ECO:0000313" key="2">
    <source>
        <dbReference type="EMBL" id="KAL3702180.1"/>
    </source>
</evidence>
<dbReference type="EMBL" id="JBJQOH010000001">
    <property type="protein sequence ID" value="KAL3702180.1"/>
    <property type="molecule type" value="Genomic_DNA"/>
</dbReference>
<evidence type="ECO:0000313" key="3">
    <source>
        <dbReference type="Proteomes" id="UP001633002"/>
    </source>
</evidence>
<evidence type="ECO:0000256" key="1">
    <source>
        <dbReference type="SAM" id="MobiDB-lite"/>
    </source>
</evidence>
<feature type="region of interest" description="Disordered" evidence="1">
    <location>
        <begin position="65"/>
        <end position="93"/>
    </location>
</feature>
<gene>
    <name evidence="2" type="ORF">R1sor_020202</name>
</gene>
<organism evidence="2 3">
    <name type="scientific">Riccia sorocarpa</name>
    <dbReference type="NCBI Taxonomy" id="122646"/>
    <lineage>
        <taxon>Eukaryota</taxon>
        <taxon>Viridiplantae</taxon>
        <taxon>Streptophyta</taxon>
        <taxon>Embryophyta</taxon>
        <taxon>Marchantiophyta</taxon>
        <taxon>Marchantiopsida</taxon>
        <taxon>Marchantiidae</taxon>
        <taxon>Marchantiales</taxon>
        <taxon>Ricciaceae</taxon>
        <taxon>Riccia</taxon>
    </lineage>
</organism>
<reference evidence="2 3" key="1">
    <citation type="submission" date="2024-09" db="EMBL/GenBank/DDBJ databases">
        <title>Chromosome-scale assembly of Riccia sorocarpa.</title>
        <authorList>
            <person name="Paukszto L."/>
        </authorList>
    </citation>
    <scope>NUCLEOTIDE SEQUENCE [LARGE SCALE GENOMIC DNA]</scope>
    <source>
        <strain evidence="2">LP-2024</strain>
        <tissue evidence="2">Aerial parts of the thallus</tissue>
    </source>
</reference>
<proteinExistence type="predicted"/>
<sequence>MVLGLTKDGYQELTKTCRKFIWGVNREGTDKKTLIAWIKFAEGNWRAIEPTAHMPYPLIGARITQPEPAEGGLPNPTLWEMETGPHEVGRLES</sequence>
<dbReference type="Proteomes" id="UP001633002">
    <property type="component" value="Unassembled WGS sequence"/>
</dbReference>
<name>A0ABD3IEM4_9MARC</name>
<keyword evidence="3" id="KW-1185">Reference proteome</keyword>
<comment type="caution">
    <text evidence="2">The sequence shown here is derived from an EMBL/GenBank/DDBJ whole genome shotgun (WGS) entry which is preliminary data.</text>
</comment>
<protein>
    <submittedName>
        <fullName evidence="2">Uncharacterized protein</fullName>
    </submittedName>
</protein>